<dbReference type="PANTHER" id="PTHR43039">
    <property type="entry name" value="ESTERASE-RELATED"/>
    <property type="match status" value="1"/>
</dbReference>
<evidence type="ECO:0000313" key="3">
    <source>
        <dbReference type="EMBL" id="MBB5640268.1"/>
    </source>
</evidence>
<dbReference type="Proteomes" id="UP000561726">
    <property type="component" value="Unassembled WGS sequence"/>
</dbReference>
<dbReference type="EMBL" id="JACHBQ010000001">
    <property type="protein sequence ID" value="MBB5640268.1"/>
    <property type="molecule type" value="Genomic_DNA"/>
</dbReference>
<comment type="caution">
    <text evidence="3">The sequence shown here is derived from an EMBL/GenBank/DDBJ whole genome shotgun (WGS) entry which is preliminary data.</text>
</comment>
<dbReference type="Gene3D" id="3.40.50.1820">
    <property type="entry name" value="alpha/beta hydrolase"/>
    <property type="match status" value="1"/>
</dbReference>
<protein>
    <submittedName>
        <fullName evidence="3">Sigma-B regulation protein RsbQ</fullName>
    </submittedName>
</protein>
<reference evidence="3 4" key="1">
    <citation type="submission" date="2020-08" db="EMBL/GenBank/DDBJ databases">
        <title>Sequencing the genomes of 1000 actinobacteria strains.</title>
        <authorList>
            <person name="Klenk H.-P."/>
        </authorList>
    </citation>
    <scope>NUCLEOTIDE SEQUENCE [LARGE SCALE GENOMIC DNA]</scope>
    <source>
        <strain evidence="3 4">DSM 21065</strain>
    </source>
</reference>
<dbReference type="AlphaFoldDB" id="A0A7W9E2M1"/>
<accession>A0A7W9E2M1</accession>
<dbReference type="RefSeq" id="WP_052541946.1">
    <property type="nucleotide sequence ID" value="NZ_JACHBQ010000001.1"/>
</dbReference>
<dbReference type="InterPro" id="IPR000073">
    <property type="entry name" value="AB_hydrolase_1"/>
</dbReference>
<dbReference type="PRINTS" id="PR00111">
    <property type="entry name" value="ABHYDROLASE"/>
</dbReference>
<name>A0A7W9E2M1_9MICO</name>
<evidence type="ECO:0000259" key="2">
    <source>
        <dbReference type="Pfam" id="PF12697"/>
    </source>
</evidence>
<organism evidence="3 4">
    <name type="scientific">Cryobacterium roopkundense</name>
    <dbReference type="NCBI Taxonomy" id="1001240"/>
    <lineage>
        <taxon>Bacteria</taxon>
        <taxon>Bacillati</taxon>
        <taxon>Actinomycetota</taxon>
        <taxon>Actinomycetes</taxon>
        <taxon>Micrococcales</taxon>
        <taxon>Microbacteriaceae</taxon>
        <taxon>Cryobacterium</taxon>
    </lineage>
</organism>
<sequence length="271" mass="29225">MGRQQPYTVVSHRNNVHVSGNPSGRTLMFGHGFGCSQEMWRGVTQLLARDYRIVLFDHVGSGGSNLAAYDHGKYDSLHGYAADILEIIEDQALSDVVYIGHSVAAMMGVLAAVRDPDSFGALVLLSPSPCYLNDGDYRGGFDQVELDALVDALDMNYLGWATAMAPIMMGNSDRSELGEELTSRFCATDPVIARHFAEVGFLSDNREDLTRVSTPTLIIQSQDDPIAPVSVGTFVHEQVTGSVFVILPVSGHCLNLSSPAEVARAISAYLG</sequence>
<dbReference type="InterPro" id="IPR029058">
    <property type="entry name" value="AB_hydrolase_fold"/>
</dbReference>
<dbReference type="GO" id="GO:0003824">
    <property type="term" value="F:catalytic activity"/>
    <property type="evidence" value="ECO:0007669"/>
    <property type="project" value="UniProtKB-ARBA"/>
</dbReference>
<comment type="similarity">
    <text evidence="1">Belongs to the AB hydrolase superfamily.</text>
</comment>
<evidence type="ECO:0000313" key="4">
    <source>
        <dbReference type="Proteomes" id="UP000561726"/>
    </source>
</evidence>
<gene>
    <name evidence="3" type="ORF">BJ997_000816</name>
</gene>
<feature type="domain" description="AB hydrolase-1" evidence="2">
    <location>
        <begin position="29"/>
        <end position="265"/>
    </location>
</feature>
<dbReference type="OrthoDB" id="8680283at2"/>
<proteinExistence type="inferred from homology"/>
<dbReference type="Pfam" id="PF12697">
    <property type="entry name" value="Abhydrolase_6"/>
    <property type="match status" value="1"/>
</dbReference>
<evidence type="ECO:0000256" key="1">
    <source>
        <dbReference type="ARBA" id="ARBA00008645"/>
    </source>
</evidence>
<dbReference type="SUPFAM" id="SSF53474">
    <property type="entry name" value="alpha/beta-Hydrolases"/>
    <property type="match status" value="1"/>
</dbReference>